<gene>
    <name evidence="2" type="ORF">A3O14_05820</name>
</gene>
<protein>
    <recommendedName>
        <fullName evidence="1">Glycosyltransferase 2-like domain-containing protein</fullName>
    </recommendedName>
</protein>
<feature type="domain" description="Glycosyltransferase 2-like" evidence="1">
    <location>
        <begin position="7"/>
        <end position="132"/>
    </location>
</feature>
<sequence>MLTYASVIVTFNRKASVREALLRQFNQTVQAQKIIVVDNASTDGTHEYIEDILHSHAEQVKYLRLDENLGGSGGFYYGMKEALNEHTDLIGISDDDALYDKDYFEKIIKAAENNPKDMAFCGVMYDHEEMTAETAGTAKHLLSDNTLKFQWATKDEYLNGDFYVDNWSFVGPVFRSKLVEQIGLPNKDFFIWFDDSEYAVRMHQLGYKYHVVVDAHINLNSDVKADQVPLWKKYYGFRNEIYTIKKYGKNKIVSNTYPFYMLLRKYASVYLKNSEFKGRRSKALKIFTKAFNDGMSNKLGKSIDPANKGKY</sequence>
<evidence type="ECO:0000313" key="3">
    <source>
        <dbReference type="Proteomes" id="UP000078520"/>
    </source>
</evidence>
<dbReference type="InterPro" id="IPR029044">
    <property type="entry name" value="Nucleotide-diphossugar_trans"/>
</dbReference>
<proteinExistence type="predicted"/>
<evidence type="ECO:0000313" key="2">
    <source>
        <dbReference type="EMBL" id="OAQ07628.1"/>
    </source>
</evidence>
<dbReference type="Proteomes" id="UP000078520">
    <property type="component" value="Unassembled WGS sequence"/>
</dbReference>
<evidence type="ECO:0000259" key="1">
    <source>
        <dbReference type="Pfam" id="PF00535"/>
    </source>
</evidence>
<dbReference type="Gene3D" id="3.90.550.10">
    <property type="entry name" value="Spore Coat Polysaccharide Biosynthesis Protein SpsA, Chain A"/>
    <property type="match status" value="1"/>
</dbReference>
<dbReference type="PANTHER" id="PTHR43685">
    <property type="entry name" value="GLYCOSYLTRANSFERASE"/>
    <property type="match status" value="1"/>
</dbReference>
<organism evidence="2 3">
    <name type="scientific">Ligilactobacillus aviarius</name>
    <dbReference type="NCBI Taxonomy" id="1606"/>
    <lineage>
        <taxon>Bacteria</taxon>
        <taxon>Bacillati</taxon>
        <taxon>Bacillota</taxon>
        <taxon>Bacilli</taxon>
        <taxon>Lactobacillales</taxon>
        <taxon>Lactobacillaceae</taxon>
        <taxon>Ligilactobacillus</taxon>
    </lineage>
</organism>
<dbReference type="InterPro" id="IPR050834">
    <property type="entry name" value="Glycosyltransf_2"/>
</dbReference>
<dbReference type="SUPFAM" id="SSF53448">
    <property type="entry name" value="Nucleotide-diphospho-sugar transferases"/>
    <property type="match status" value="1"/>
</dbReference>
<dbReference type="Pfam" id="PF00535">
    <property type="entry name" value="Glycos_transf_2"/>
    <property type="match status" value="1"/>
</dbReference>
<dbReference type="PANTHER" id="PTHR43685:SF2">
    <property type="entry name" value="GLYCOSYLTRANSFERASE 2-LIKE DOMAIN-CONTAINING PROTEIN"/>
    <property type="match status" value="1"/>
</dbReference>
<dbReference type="AlphaFoldDB" id="A0A179CGD4"/>
<dbReference type="OrthoDB" id="7665907at2"/>
<dbReference type="InterPro" id="IPR001173">
    <property type="entry name" value="Glyco_trans_2-like"/>
</dbReference>
<dbReference type="RefSeq" id="WP_064208272.1">
    <property type="nucleotide sequence ID" value="NZ_LVKC01000009.1"/>
</dbReference>
<reference evidence="3" key="1">
    <citation type="submission" date="2016-03" db="EMBL/GenBank/DDBJ databases">
        <authorList>
            <person name="Johnson T.J."/>
            <person name="Youmans B."/>
            <person name="Case K."/>
            <person name="Noll S."/>
        </authorList>
    </citation>
    <scope>NUCLEOTIDE SEQUENCE [LARGE SCALE GENOMIC DNA]</scope>
    <source>
        <strain evidence="3">UMNLAv8</strain>
    </source>
</reference>
<accession>A0A179CGD4</accession>
<comment type="caution">
    <text evidence="2">The sequence shown here is derived from an EMBL/GenBank/DDBJ whole genome shotgun (WGS) entry which is preliminary data.</text>
</comment>
<dbReference type="EMBL" id="LVKI01000027">
    <property type="protein sequence ID" value="OAQ07628.1"/>
    <property type="molecule type" value="Genomic_DNA"/>
</dbReference>
<name>A0A179CGD4_9LACO</name>